<dbReference type="InterPro" id="IPR001214">
    <property type="entry name" value="SET_dom"/>
</dbReference>
<dbReference type="EMBL" id="AMQM01000213">
    <property type="status" value="NOT_ANNOTATED_CDS"/>
    <property type="molecule type" value="Genomic_DNA"/>
</dbReference>
<dbReference type="EnsemblMetazoa" id="HelroT187943">
    <property type="protein sequence ID" value="HelroP187943"/>
    <property type="gene ID" value="HelroG187943"/>
</dbReference>
<dbReference type="GO" id="GO:0008270">
    <property type="term" value="F:zinc ion binding"/>
    <property type="evidence" value="ECO:0007669"/>
    <property type="project" value="InterPro"/>
</dbReference>
<dbReference type="GO" id="GO:0070828">
    <property type="term" value="P:heterochromatin organization"/>
    <property type="evidence" value="ECO:0000318"/>
    <property type="project" value="GO_Central"/>
</dbReference>
<keyword evidence="11" id="KW-0156">Chromatin regulator</keyword>
<dbReference type="RefSeq" id="XP_009009369.1">
    <property type="nucleotide sequence ID" value="XM_009011121.1"/>
</dbReference>
<evidence type="ECO:0000256" key="1">
    <source>
        <dbReference type="ARBA" id="ARBA00004123"/>
    </source>
</evidence>
<evidence type="ECO:0000259" key="16">
    <source>
        <dbReference type="PROSITE" id="PS50280"/>
    </source>
</evidence>
<evidence type="ECO:0000256" key="13">
    <source>
        <dbReference type="ARBA" id="ARBA00023163"/>
    </source>
</evidence>
<dbReference type="GO" id="GO:0003677">
    <property type="term" value="F:DNA binding"/>
    <property type="evidence" value="ECO:0007669"/>
    <property type="project" value="InterPro"/>
</dbReference>
<evidence type="ECO:0000256" key="4">
    <source>
        <dbReference type="ARBA" id="ARBA00022491"/>
    </source>
</evidence>
<dbReference type="GO" id="GO:0005634">
    <property type="term" value="C:nucleus"/>
    <property type="evidence" value="ECO:0000318"/>
    <property type="project" value="GO_Central"/>
</dbReference>
<protein>
    <recommendedName>
        <fullName evidence="21">Pre-SET domain-containing protein</fullName>
    </recommendedName>
</protein>
<dbReference type="InterPro" id="IPR007728">
    <property type="entry name" value="Pre-SET_dom"/>
</dbReference>
<evidence type="ECO:0000256" key="9">
    <source>
        <dbReference type="ARBA" id="ARBA00022737"/>
    </source>
</evidence>
<dbReference type="eggNOG" id="KOG1141">
    <property type="taxonomic scope" value="Eukaryota"/>
</dbReference>
<keyword evidence="6" id="KW-0808">Transferase</keyword>
<evidence type="ECO:0000256" key="6">
    <source>
        <dbReference type="ARBA" id="ARBA00022679"/>
    </source>
</evidence>
<dbReference type="InterPro" id="IPR041292">
    <property type="entry name" value="Tudor_4"/>
</dbReference>
<dbReference type="GO" id="GO:0010629">
    <property type="term" value="P:negative regulation of gene expression"/>
    <property type="evidence" value="ECO:0000318"/>
    <property type="project" value="GO_Central"/>
</dbReference>
<reference evidence="18 20" key="2">
    <citation type="journal article" date="2013" name="Nature">
        <title>Insights into bilaterian evolution from three spiralian genomes.</title>
        <authorList>
            <person name="Simakov O."/>
            <person name="Marletaz F."/>
            <person name="Cho S.J."/>
            <person name="Edsinger-Gonzales E."/>
            <person name="Havlak P."/>
            <person name="Hellsten U."/>
            <person name="Kuo D.H."/>
            <person name="Larsson T."/>
            <person name="Lv J."/>
            <person name="Arendt D."/>
            <person name="Savage R."/>
            <person name="Osoegawa K."/>
            <person name="de Jong P."/>
            <person name="Grimwood J."/>
            <person name="Chapman J.A."/>
            <person name="Shapiro H."/>
            <person name="Aerts A."/>
            <person name="Otillar R.P."/>
            <person name="Terry A.Y."/>
            <person name="Boore J.L."/>
            <person name="Grigoriev I.V."/>
            <person name="Lindberg D.R."/>
            <person name="Seaver E.C."/>
            <person name="Weisblat D.A."/>
            <person name="Putnam N.H."/>
            <person name="Rokhsar D.S."/>
        </authorList>
    </citation>
    <scope>NUCLEOTIDE SEQUENCE</scope>
</reference>
<comment type="subcellular location">
    <subcellularLocation>
        <location evidence="2">Chromosome</location>
    </subcellularLocation>
    <subcellularLocation>
        <location evidence="1">Nucleus</location>
    </subcellularLocation>
</comment>
<dbReference type="PANTHER" id="PTHR46024:SF1">
    <property type="entry name" value="HISTONE-LYSINE N-METHYLTRANSFERASE EGGLESS"/>
    <property type="match status" value="1"/>
</dbReference>
<dbReference type="STRING" id="6412.T1FPH6"/>
<evidence type="ECO:0000256" key="11">
    <source>
        <dbReference type="ARBA" id="ARBA00022853"/>
    </source>
</evidence>
<evidence type="ECO:0000256" key="5">
    <source>
        <dbReference type="ARBA" id="ARBA00022603"/>
    </source>
</evidence>
<dbReference type="OrthoDB" id="5792673at2759"/>
<evidence type="ECO:0000256" key="3">
    <source>
        <dbReference type="ARBA" id="ARBA00022454"/>
    </source>
</evidence>
<dbReference type="Gene3D" id="2.30.30.140">
    <property type="match status" value="2"/>
</dbReference>
<evidence type="ECO:0000313" key="19">
    <source>
        <dbReference type="EnsemblMetazoa" id="HelroP187943"/>
    </source>
</evidence>
<dbReference type="Gene3D" id="2.170.270.10">
    <property type="entry name" value="SET domain"/>
    <property type="match status" value="1"/>
</dbReference>
<evidence type="ECO:0000256" key="14">
    <source>
        <dbReference type="ARBA" id="ARBA00023242"/>
    </source>
</evidence>
<dbReference type="OMA" id="FERTEWI"/>
<dbReference type="GO" id="GO:0005694">
    <property type="term" value="C:chromosome"/>
    <property type="evidence" value="ECO:0007669"/>
    <property type="project" value="UniProtKB-SubCell"/>
</dbReference>
<dbReference type="GeneID" id="20210723"/>
<evidence type="ECO:0000256" key="12">
    <source>
        <dbReference type="ARBA" id="ARBA00023015"/>
    </source>
</evidence>
<keyword evidence="10" id="KW-0862">Zinc</keyword>
<dbReference type="Pfam" id="PF01429">
    <property type="entry name" value="MBD"/>
    <property type="match status" value="1"/>
</dbReference>
<dbReference type="EMBL" id="KB095811">
    <property type="protein sequence ID" value="ESO12649.1"/>
    <property type="molecule type" value="Genomic_DNA"/>
</dbReference>
<dbReference type="GO" id="GO:0032259">
    <property type="term" value="P:methylation"/>
    <property type="evidence" value="ECO:0007669"/>
    <property type="project" value="UniProtKB-KW"/>
</dbReference>
<dbReference type="CTD" id="20210723"/>
<dbReference type="Pfam" id="PF18359">
    <property type="entry name" value="Tudor_5"/>
    <property type="match status" value="1"/>
</dbReference>
<dbReference type="SMART" id="SM00468">
    <property type="entry name" value="PreSET"/>
    <property type="match status" value="1"/>
</dbReference>
<reference evidence="19" key="3">
    <citation type="submission" date="2015-06" db="UniProtKB">
        <authorList>
            <consortium name="EnsemblMetazoa"/>
        </authorList>
    </citation>
    <scope>IDENTIFICATION</scope>
</reference>
<evidence type="ECO:0000256" key="7">
    <source>
        <dbReference type="ARBA" id="ARBA00022691"/>
    </source>
</evidence>
<evidence type="ECO:0000259" key="17">
    <source>
        <dbReference type="PROSITE" id="PS50867"/>
    </source>
</evidence>
<feature type="domain" description="SET" evidence="16">
    <location>
        <begin position="652"/>
        <end position="756"/>
    </location>
</feature>
<sequence>MDMELNDEDDVDLFYLQDIHNDDELKDFIKSSLTKLMLENQLTDIYSSSIIGEELRKLREDAKQISETFSDCQELIRPGRDLKNRLVFNCSVFKPGCSDDEDVMLIGDNLHNMASGELVKFSKVFAHKVTDCWKEGILFDIVNPNSSLPQRVYLVRFGDIKMHSFTSKNIAFGEVPQHLMAVGTRVIALYRDISVVNFWYAGVVAEGPSRTNFFRYLVFFDDGYAQYCAVCDIRQVYDQSKFVWEDVRTSNSQFIKEYLQVFPNRPMVHLKQGHIIKAEQNGVWMTSSVLEVDASLVKLLFVESKQAEWIYRGSRRLEPLYRELAKAEASQKIGRGPRFSTMQKMNKKGAYVVYTVLDDDDPTSKGIEMIDLDPNVDEWEKSKESLQPQESDKHVLRQRSVETTSILDDSSLTNKISTVVQPSYRMTDSCIRCRPACIIEGGDDPKNHRGVNPYLIPLLCGWDRQVSKPGNFKKKMVTYRSHCGRLFRSIDEVDGGLTQMDSLLTIDLFSFDVKLSTDVEFDVVKNNCTVEDFSQGKEPVAVSCVNSLDEQRPDQIEYSTERIPGRGVNLNTDPSFLVGCDCTDNCRDRSKCKCIQLTVEATGCLPGNKNNKAGYSHRRLKQPIITAIYECNSRCSCDSRCRNRVIQNGLSLRLQIFKTEKKGWGLRCLDDIPAGRFICVYSGQVLTEDSANEDGKLYGDEYLADLDHIDVVEREKEGYESDVIKDDDDEEEEEECDTDLMKNSNVSVFSFFISVV</sequence>
<name>T1FPH6_HELRO</name>
<dbReference type="InParanoid" id="T1FPH6"/>
<dbReference type="Proteomes" id="UP000015101">
    <property type="component" value="Unassembled WGS sequence"/>
</dbReference>
<dbReference type="HOGENOM" id="CLU_368542_0_0_1"/>
<dbReference type="InterPro" id="IPR016177">
    <property type="entry name" value="DNA-bd_dom_sf"/>
</dbReference>
<accession>T1FPH6</accession>
<evidence type="ECO:0000256" key="15">
    <source>
        <dbReference type="SAM" id="MobiDB-lite"/>
    </source>
</evidence>
<evidence type="ECO:0000256" key="10">
    <source>
        <dbReference type="ARBA" id="ARBA00022833"/>
    </source>
</evidence>
<dbReference type="PROSITE" id="PS50867">
    <property type="entry name" value="PRE_SET"/>
    <property type="match status" value="1"/>
</dbReference>
<evidence type="ECO:0000313" key="20">
    <source>
        <dbReference type="Proteomes" id="UP000015101"/>
    </source>
</evidence>
<keyword evidence="20" id="KW-1185">Reference proteome</keyword>
<dbReference type="InterPro" id="IPR046341">
    <property type="entry name" value="SET_dom_sf"/>
</dbReference>
<dbReference type="KEGG" id="hro:HELRODRAFT_187943"/>
<keyword evidence="5" id="KW-0489">Methyltransferase</keyword>
<dbReference type="SMART" id="SM00391">
    <property type="entry name" value="MBD"/>
    <property type="match status" value="1"/>
</dbReference>
<keyword evidence="13" id="KW-0804">Transcription</keyword>
<dbReference type="GO" id="GO:0046974">
    <property type="term" value="F:histone H3K9 methyltransferase activity"/>
    <property type="evidence" value="ECO:0000318"/>
    <property type="project" value="GO_Central"/>
</dbReference>
<keyword evidence="4" id="KW-0678">Repressor</keyword>
<feature type="region of interest" description="Disordered" evidence="15">
    <location>
        <begin position="718"/>
        <end position="737"/>
    </location>
</feature>
<dbReference type="InterPro" id="IPR041291">
    <property type="entry name" value="TUDOR_5"/>
</dbReference>
<keyword evidence="14" id="KW-0539">Nucleus</keyword>
<dbReference type="PROSITE" id="PS50280">
    <property type="entry name" value="SET"/>
    <property type="match status" value="1"/>
</dbReference>
<dbReference type="SUPFAM" id="SSF82199">
    <property type="entry name" value="SET domain"/>
    <property type="match status" value="1"/>
</dbReference>
<evidence type="ECO:0000256" key="2">
    <source>
        <dbReference type="ARBA" id="ARBA00004286"/>
    </source>
</evidence>
<feature type="compositionally biased region" description="Acidic residues" evidence="15">
    <location>
        <begin position="725"/>
        <end position="737"/>
    </location>
</feature>
<organism evidence="19 20">
    <name type="scientific">Helobdella robusta</name>
    <name type="common">Californian leech</name>
    <dbReference type="NCBI Taxonomy" id="6412"/>
    <lineage>
        <taxon>Eukaryota</taxon>
        <taxon>Metazoa</taxon>
        <taxon>Spiralia</taxon>
        <taxon>Lophotrochozoa</taxon>
        <taxon>Annelida</taxon>
        <taxon>Clitellata</taxon>
        <taxon>Hirudinea</taxon>
        <taxon>Rhynchobdellida</taxon>
        <taxon>Glossiphoniidae</taxon>
        <taxon>Helobdella</taxon>
    </lineage>
</organism>
<gene>
    <name evidence="19" type="primary">20210723</name>
    <name evidence="18" type="ORF">HELRODRAFT_187943</name>
</gene>
<dbReference type="Pfam" id="PF00856">
    <property type="entry name" value="SET"/>
    <property type="match status" value="1"/>
</dbReference>
<dbReference type="Pfam" id="PF18358">
    <property type="entry name" value="Tudor_4"/>
    <property type="match status" value="1"/>
</dbReference>
<evidence type="ECO:0000256" key="8">
    <source>
        <dbReference type="ARBA" id="ARBA00022723"/>
    </source>
</evidence>
<keyword evidence="8" id="KW-0479">Metal-binding</keyword>
<keyword evidence="3" id="KW-0158">Chromosome</keyword>
<reference evidence="20" key="1">
    <citation type="submission" date="2012-12" db="EMBL/GenBank/DDBJ databases">
        <authorList>
            <person name="Hellsten U."/>
            <person name="Grimwood J."/>
            <person name="Chapman J.A."/>
            <person name="Shapiro H."/>
            <person name="Aerts A."/>
            <person name="Otillar R.P."/>
            <person name="Terry A.Y."/>
            <person name="Boore J.L."/>
            <person name="Simakov O."/>
            <person name="Marletaz F."/>
            <person name="Cho S.-J."/>
            <person name="Edsinger-Gonzales E."/>
            <person name="Havlak P."/>
            <person name="Kuo D.-H."/>
            <person name="Larsson T."/>
            <person name="Lv J."/>
            <person name="Arendt D."/>
            <person name="Savage R."/>
            <person name="Osoegawa K."/>
            <person name="de Jong P."/>
            <person name="Lindberg D.R."/>
            <person name="Seaver E.C."/>
            <person name="Weisblat D.A."/>
            <person name="Putnam N.H."/>
            <person name="Grigoriev I.V."/>
            <person name="Rokhsar D.S."/>
        </authorList>
    </citation>
    <scope>NUCLEOTIDE SEQUENCE</scope>
</reference>
<dbReference type="InterPro" id="IPR001739">
    <property type="entry name" value="Methyl_CpG_DNA-bd"/>
</dbReference>
<dbReference type="CDD" id="cd21181">
    <property type="entry name" value="Tudor_SETDB1_rpt2"/>
    <property type="match status" value="1"/>
</dbReference>
<dbReference type="InterPro" id="IPR051516">
    <property type="entry name" value="SETDB_methyltransferase"/>
</dbReference>
<keyword evidence="12" id="KW-0805">Transcription regulation</keyword>
<evidence type="ECO:0000313" key="18">
    <source>
        <dbReference type="EMBL" id="ESO12649.1"/>
    </source>
</evidence>
<dbReference type="PANTHER" id="PTHR46024">
    <property type="entry name" value="HISTONE-LYSINE N-METHYLTRANSFERASE EGGLESS"/>
    <property type="match status" value="1"/>
</dbReference>
<dbReference type="AlphaFoldDB" id="T1FPH6"/>
<keyword evidence="7" id="KW-0949">S-adenosyl-L-methionine</keyword>
<keyword evidence="9" id="KW-0677">Repeat</keyword>
<proteinExistence type="predicted"/>
<evidence type="ECO:0008006" key="21">
    <source>
        <dbReference type="Google" id="ProtNLM"/>
    </source>
</evidence>
<dbReference type="SUPFAM" id="SSF54171">
    <property type="entry name" value="DNA-binding domain"/>
    <property type="match status" value="1"/>
</dbReference>
<dbReference type="Pfam" id="PF05033">
    <property type="entry name" value="Pre-SET"/>
    <property type="match status" value="1"/>
</dbReference>
<feature type="domain" description="Pre-SET" evidence="17">
    <location>
        <begin position="578"/>
        <end position="649"/>
    </location>
</feature>